<dbReference type="GO" id="GO:0005829">
    <property type="term" value="C:cytosol"/>
    <property type="evidence" value="ECO:0007669"/>
    <property type="project" value="TreeGrafter"/>
</dbReference>
<dbReference type="SUPFAM" id="SSF55298">
    <property type="entry name" value="YjgF-like"/>
    <property type="match status" value="1"/>
</dbReference>
<name>A0A5C4JEM2_9ACTN</name>
<evidence type="ECO:0000256" key="1">
    <source>
        <dbReference type="ARBA" id="ARBA00010552"/>
    </source>
</evidence>
<reference evidence="2 3" key="1">
    <citation type="submission" date="2019-05" db="EMBL/GenBank/DDBJ databases">
        <title>Draft genome sequence of Actinomadura sp. 14C53.</title>
        <authorList>
            <person name="Saricaoglu S."/>
            <person name="Isik K."/>
        </authorList>
    </citation>
    <scope>NUCLEOTIDE SEQUENCE [LARGE SCALE GENOMIC DNA]</scope>
    <source>
        <strain evidence="2 3">14C53</strain>
    </source>
</reference>
<gene>
    <name evidence="2" type="ORF">ETD83_12680</name>
</gene>
<evidence type="ECO:0000313" key="2">
    <source>
        <dbReference type="EMBL" id="TMR02395.1"/>
    </source>
</evidence>
<evidence type="ECO:0000313" key="3">
    <source>
        <dbReference type="Proteomes" id="UP000309174"/>
    </source>
</evidence>
<proteinExistence type="inferred from homology"/>
<dbReference type="PROSITE" id="PS51257">
    <property type="entry name" value="PROKAR_LIPOPROTEIN"/>
    <property type="match status" value="1"/>
</dbReference>
<dbReference type="InterPro" id="IPR035959">
    <property type="entry name" value="RutC-like_sf"/>
</dbReference>
<dbReference type="InterPro" id="IPR006175">
    <property type="entry name" value="YjgF/YER057c/UK114"/>
</dbReference>
<keyword evidence="3" id="KW-1185">Reference proteome</keyword>
<accession>A0A5C4JEM2</accession>
<dbReference type="CDD" id="cd00448">
    <property type="entry name" value="YjgF_YER057c_UK114_family"/>
    <property type="match status" value="1"/>
</dbReference>
<dbReference type="PANTHER" id="PTHR11803:SF58">
    <property type="entry name" value="PROTEIN HMF1-RELATED"/>
    <property type="match status" value="1"/>
</dbReference>
<dbReference type="AlphaFoldDB" id="A0A5C4JEM2"/>
<dbReference type="GO" id="GO:0019239">
    <property type="term" value="F:deaminase activity"/>
    <property type="evidence" value="ECO:0007669"/>
    <property type="project" value="TreeGrafter"/>
</dbReference>
<dbReference type="OrthoDB" id="9803101at2"/>
<dbReference type="RefSeq" id="WP_138645298.1">
    <property type="nucleotide sequence ID" value="NZ_VCKW01000051.1"/>
</dbReference>
<sequence length="158" mass="16193">MPVQLLRPDRLFGGVPYAYASIAQPGAVVYTAGACPLDKNGATVGVGDVEAQAQQAMANLVETLAHAGTALTEVLKTTIYVASSDRSDLVTAWEAIRTAFGEHDAPSTLLGVAALGYPDQLVEIEAIALIGSSRRSGSGADLGEAVRAGAGIDRVETP</sequence>
<comment type="caution">
    <text evidence="2">The sequence shown here is derived from an EMBL/GenBank/DDBJ whole genome shotgun (WGS) entry which is preliminary data.</text>
</comment>
<dbReference type="Gene3D" id="3.30.1330.40">
    <property type="entry name" value="RutC-like"/>
    <property type="match status" value="1"/>
</dbReference>
<dbReference type="Proteomes" id="UP000309174">
    <property type="component" value="Unassembled WGS sequence"/>
</dbReference>
<dbReference type="EMBL" id="VCKW01000051">
    <property type="protein sequence ID" value="TMR02395.1"/>
    <property type="molecule type" value="Genomic_DNA"/>
</dbReference>
<dbReference type="Pfam" id="PF01042">
    <property type="entry name" value="Ribonuc_L-PSP"/>
    <property type="match status" value="1"/>
</dbReference>
<protein>
    <submittedName>
        <fullName evidence="2">RidA family protein</fullName>
    </submittedName>
</protein>
<dbReference type="PANTHER" id="PTHR11803">
    <property type="entry name" value="2-IMINOBUTANOATE/2-IMINOPROPANOATE DEAMINASE RIDA"/>
    <property type="match status" value="1"/>
</dbReference>
<comment type="similarity">
    <text evidence="1">Belongs to the RutC family.</text>
</comment>
<organism evidence="2 3">
    <name type="scientific">Actinomadura soli</name>
    <dbReference type="NCBI Taxonomy" id="2508997"/>
    <lineage>
        <taxon>Bacteria</taxon>
        <taxon>Bacillati</taxon>
        <taxon>Actinomycetota</taxon>
        <taxon>Actinomycetes</taxon>
        <taxon>Streptosporangiales</taxon>
        <taxon>Thermomonosporaceae</taxon>
        <taxon>Actinomadura</taxon>
    </lineage>
</organism>